<protein>
    <submittedName>
        <fullName evidence="3">DUF637 domain-containing protein</fullName>
    </submittedName>
</protein>
<dbReference type="InterPro" id="IPR014914">
    <property type="entry name" value="RES_dom"/>
</dbReference>
<comment type="caution">
    <text evidence="3">The sequence shown here is derived from an EMBL/GenBank/DDBJ whole genome shotgun (WGS) entry which is preliminary data.</text>
</comment>
<evidence type="ECO:0000313" key="4">
    <source>
        <dbReference type="Proteomes" id="UP001528823"/>
    </source>
</evidence>
<evidence type="ECO:0000259" key="1">
    <source>
        <dbReference type="Pfam" id="PF04830"/>
    </source>
</evidence>
<keyword evidence="4" id="KW-1185">Reference proteome</keyword>
<gene>
    <name evidence="3" type="ORF">ORQ98_27415</name>
</gene>
<evidence type="ECO:0000313" key="3">
    <source>
        <dbReference type="EMBL" id="MDE1465697.1"/>
    </source>
</evidence>
<name>A0ABT5UH30_9GAMM</name>
<organism evidence="3 4">
    <name type="scientific">Spartinivicinus poritis</name>
    <dbReference type="NCBI Taxonomy" id="2994640"/>
    <lineage>
        <taxon>Bacteria</taxon>
        <taxon>Pseudomonadati</taxon>
        <taxon>Pseudomonadota</taxon>
        <taxon>Gammaproteobacteria</taxon>
        <taxon>Oceanospirillales</taxon>
        <taxon>Zooshikellaceae</taxon>
        <taxon>Spartinivicinus</taxon>
    </lineage>
</organism>
<feature type="domain" description="DUF637" evidence="1">
    <location>
        <begin position="6"/>
        <end position="142"/>
    </location>
</feature>
<dbReference type="Proteomes" id="UP001528823">
    <property type="component" value="Unassembled WGS sequence"/>
</dbReference>
<accession>A0ABT5UH30</accession>
<dbReference type="InterPro" id="IPR006915">
    <property type="entry name" value="DUF637_hemagglutn_put"/>
</dbReference>
<sequence length="502" mass="53924">MKRCSNSKDGLKNIASAGLTAGLTAGVVNPALGIDGSTSFNLKNLADIQKFALQQVANATTGALVNSAVHGDSIGDNISQGLVSAAGNVASGIAFNAIGELSVEYPNLFAEGSPQKVVLHAITGGLISEATGGDFRSGAIAAGANELLIDKLTQSKWFKEGDHDLKVEILSQIIGVTATALAGGDPEQGAKIAQQATRYNYLSHAQLVKAAKEFRQCKTDECNKDVLAKYLQKSFEQDIEAIFDCKQNLQSCRDVSRLVANAVGKSDFVEWQDLTLGDGSYKDFEQLKFLSNTGFQDKLNLATAEHTGAAVYDMMVANGYSGDQAEAVKDAFKLLVTAGVGYKLFKSIKGPKTKEFNLSKTSSPKGKEFNGTVYRYEYPNRVSTTWTQHKGNIDSEHRYTDAGSGGVYAGTTQNTAKKEIEHYNALQGRVAVKKEVSLKNVLDLTDPKVRKKLNITLSDISGDSYQKTHQIGKWAKEKGYDGILAPSARDPKGSNIVILKND</sequence>
<reference evidence="3 4" key="1">
    <citation type="submission" date="2022-11" db="EMBL/GenBank/DDBJ databases">
        <title>Spartinivicinus poritis sp. nov., isolated from scleractinian coral Porites lutea.</title>
        <authorList>
            <person name="Zhang G."/>
            <person name="Cai L."/>
            <person name="Wei Q."/>
        </authorList>
    </citation>
    <scope>NUCLEOTIDE SEQUENCE [LARGE SCALE GENOMIC DNA]</scope>
    <source>
        <strain evidence="3 4">A2-2</strain>
    </source>
</reference>
<dbReference type="Pfam" id="PF08808">
    <property type="entry name" value="RES"/>
    <property type="match status" value="1"/>
</dbReference>
<proteinExistence type="predicted"/>
<dbReference type="RefSeq" id="WP_274692003.1">
    <property type="nucleotide sequence ID" value="NZ_JAPMOU010000078.1"/>
</dbReference>
<feature type="domain" description="RES" evidence="2">
    <location>
        <begin position="374"/>
        <end position="500"/>
    </location>
</feature>
<dbReference type="EMBL" id="JAPMOU010000078">
    <property type="protein sequence ID" value="MDE1465697.1"/>
    <property type="molecule type" value="Genomic_DNA"/>
</dbReference>
<evidence type="ECO:0000259" key="2">
    <source>
        <dbReference type="Pfam" id="PF08808"/>
    </source>
</evidence>
<dbReference type="Pfam" id="PF04830">
    <property type="entry name" value="DUF637"/>
    <property type="match status" value="1"/>
</dbReference>